<keyword evidence="1" id="KW-0812">Transmembrane</keyword>
<proteinExistence type="predicted"/>
<comment type="caution">
    <text evidence="2">The sequence shown here is derived from an EMBL/GenBank/DDBJ whole genome shotgun (WGS) entry which is preliminary data.</text>
</comment>
<protein>
    <submittedName>
        <fullName evidence="2">Uncharacterized protein</fullName>
    </submittedName>
</protein>
<evidence type="ECO:0000313" key="2">
    <source>
        <dbReference type="EMBL" id="ODM87913.1"/>
    </source>
</evidence>
<organism evidence="2 3">
    <name type="scientific">Orchesella cincta</name>
    <name type="common">Springtail</name>
    <name type="synonym">Podura cincta</name>
    <dbReference type="NCBI Taxonomy" id="48709"/>
    <lineage>
        <taxon>Eukaryota</taxon>
        <taxon>Metazoa</taxon>
        <taxon>Ecdysozoa</taxon>
        <taxon>Arthropoda</taxon>
        <taxon>Hexapoda</taxon>
        <taxon>Collembola</taxon>
        <taxon>Entomobryomorpha</taxon>
        <taxon>Entomobryoidea</taxon>
        <taxon>Orchesellidae</taxon>
        <taxon>Orchesellinae</taxon>
        <taxon>Orchesella</taxon>
    </lineage>
</organism>
<reference evidence="2 3" key="1">
    <citation type="journal article" date="2016" name="Genome Biol. Evol.">
        <title>Gene Family Evolution Reflects Adaptation to Soil Environmental Stressors in the Genome of the Collembolan Orchesella cincta.</title>
        <authorList>
            <person name="Faddeeva-Vakhrusheva A."/>
            <person name="Derks M.F."/>
            <person name="Anvar S.Y."/>
            <person name="Agamennone V."/>
            <person name="Suring W."/>
            <person name="Smit S."/>
            <person name="van Straalen N.M."/>
            <person name="Roelofs D."/>
        </authorList>
    </citation>
    <scope>NUCLEOTIDE SEQUENCE [LARGE SCALE GENOMIC DNA]</scope>
    <source>
        <tissue evidence="2">Mixed pool</tissue>
    </source>
</reference>
<dbReference type="EMBL" id="LJIJ01004418">
    <property type="protein sequence ID" value="ODM87913.1"/>
    <property type="molecule type" value="Genomic_DNA"/>
</dbReference>
<dbReference type="Proteomes" id="UP000094527">
    <property type="component" value="Unassembled WGS sequence"/>
</dbReference>
<keyword evidence="1" id="KW-1133">Transmembrane helix</keyword>
<gene>
    <name evidence="2" type="ORF">Ocin01_18769</name>
</gene>
<evidence type="ECO:0000256" key="1">
    <source>
        <dbReference type="SAM" id="Phobius"/>
    </source>
</evidence>
<keyword evidence="3" id="KW-1185">Reference proteome</keyword>
<name>A0A1D2M4L3_ORCCI</name>
<feature type="transmembrane region" description="Helical" evidence="1">
    <location>
        <begin position="107"/>
        <end position="129"/>
    </location>
</feature>
<keyword evidence="1" id="KW-0472">Membrane</keyword>
<accession>A0A1D2M4L3</accession>
<feature type="transmembrane region" description="Helical" evidence="1">
    <location>
        <begin position="77"/>
        <end position="95"/>
    </location>
</feature>
<feature type="transmembrane region" description="Helical" evidence="1">
    <location>
        <begin position="20"/>
        <end position="42"/>
    </location>
</feature>
<evidence type="ECO:0000313" key="3">
    <source>
        <dbReference type="Proteomes" id="UP000094527"/>
    </source>
</evidence>
<dbReference type="AlphaFoldDB" id="A0A1D2M4L3"/>
<sequence>MFCNSMCGYPLQKGSRILAILDLLIGILVAAYMLYTLIIGYLGDNESEFRTGHTTTNGTTTTENITGFLTMTKLDRIVIVIIYIIVEGWLFRLLIKASKHLNQKACISWMKVRGISLLLWCVYVLYGVITGRHETIEMTLESIIIIYRMYELVVVAELKNEIEKSEAARKKEALTHQDELA</sequence>